<name>A0A6J1S4E3_FRAOC</name>
<dbReference type="GO" id="GO:0005576">
    <property type="term" value="C:extracellular region"/>
    <property type="evidence" value="ECO:0007669"/>
    <property type="project" value="UniProtKB-SubCell"/>
</dbReference>
<accession>A0A6J1S4E3</accession>
<dbReference type="OrthoDB" id="6332846at2759"/>
<feature type="signal peptide" evidence="6">
    <location>
        <begin position="1"/>
        <end position="24"/>
    </location>
</feature>
<dbReference type="InterPro" id="IPR039670">
    <property type="entry name" value="NPC2-like"/>
</dbReference>
<evidence type="ECO:0000313" key="9">
    <source>
        <dbReference type="RefSeq" id="XP_026275528.2"/>
    </source>
</evidence>
<dbReference type="PANTHER" id="PTHR11306">
    <property type="entry name" value="NIEMANN PICK TYPE C2 PROTEIN NPC2-RELATED"/>
    <property type="match status" value="1"/>
</dbReference>
<evidence type="ECO:0000313" key="8">
    <source>
        <dbReference type="Proteomes" id="UP000504606"/>
    </source>
</evidence>
<dbReference type="InterPro" id="IPR003172">
    <property type="entry name" value="ML_dom"/>
</dbReference>
<dbReference type="InterPro" id="IPR014756">
    <property type="entry name" value="Ig_E-set"/>
</dbReference>
<reference evidence="9" key="2">
    <citation type="submission" date="2025-08" db="UniProtKB">
        <authorList>
            <consortium name="RefSeq"/>
        </authorList>
    </citation>
    <scope>IDENTIFICATION</scope>
    <source>
        <tissue evidence="9">Whole organism</tissue>
    </source>
</reference>
<keyword evidence="4 6" id="KW-0732">Signal</keyword>
<dbReference type="GO" id="GO:0032934">
    <property type="term" value="F:sterol binding"/>
    <property type="evidence" value="ECO:0007669"/>
    <property type="project" value="InterPro"/>
</dbReference>
<keyword evidence="8" id="KW-1185">Reference proteome</keyword>
<dbReference type="GO" id="GO:0032367">
    <property type="term" value="P:intracellular cholesterol transport"/>
    <property type="evidence" value="ECO:0007669"/>
    <property type="project" value="InterPro"/>
</dbReference>
<dbReference type="Pfam" id="PF02221">
    <property type="entry name" value="E1_DerP2_DerF2"/>
    <property type="match status" value="1"/>
</dbReference>
<evidence type="ECO:0000256" key="2">
    <source>
        <dbReference type="ARBA" id="ARBA00006370"/>
    </source>
</evidence>
<gene>
    <name evidence="9" type="primary">LOC113204537</name>
</gene>
<proteinExistence type="inferred from homology"/>
<dbReference type="RefSeq" id="XP_026275528.2">
    <property type="nucleotide sequence ID" value="XM_026419743.2"/>
</dbReference>
<evidence type="ECO:0000256" key="5">
    <source>
        <dbReference type="ARBA" id="ARBA00023157"/>
    </source>
</evidence>
<evidence type="ECO:0000256" key="1">
    <source>
        <dbReference type="ARBA" id="ARBA00004613"/>
    </source>
</evidence>
<dbReference type="SUPFAM" id="SSF81296">
    <property type="entry name" value="E set domains"/>
    <property type="match status" value="1"/>
</dbReference>
<sequence>MNALPAAALAALALALLLVVQAEAADAPSPTEVEVCGVPAAKKRAALTGDDEEPDLQDKEHISISNCPKPPCRLRRKSTTVVEFRFTPDKDIKTLKNEVNAKILGIPFPFLGVDNTNACGQIFNTDGSKAPCPLKSGTEYVYKNKFDILEIYPKVKVNVHWALVSQNNERVLCFNVPAKIVG</sequence>
<evidence type="ECO:0000256" key="4">
    <source>
        <dbReference type="ARBA" id="ARBA00022729"/>
    </source>
</evidence>
<dbReference type="InterPro" id="IPR033916">
    <property type="entry name" value="ML_Npc2-like"/>
</dbReference>
<dbReference type="GeneID" id="113204537"/>
<protein>
    <submittedName>
        <fullName evidence="9">NPC intracellular cholesterol transporter 2</fullName>
    </submittedName>
</protein>
<evidence type="ECO:0000256" key="6">
    <source>
        <dbReference type="SAM" id="SignalP"/>
    </source>
</evidence>
<keyword evidence="3" id="KW-0964">Secreted</keyword>
<dbReference type="CDD" id="cd00916">
    <property type="entry name" value="Npc2_like"/>
    <property type="match status" value="1"/>
</dbReference>
<dbReference type="Gene3D" id="2.60.40.770">
    <property type="match status" value="1"/>
</dbReference>
<keyword evidence="5" id="KW-1015">Disulfide bond</keyword>
<dbReference type="SMART" id="SM00737">
    <property type="entry name" value="ML"/>
    <property type="match status" value="1"/>
</dbReference>
<dbReference type="FunFam" id="2.60.40.770:FF:000001">
    <property type="entry name" value="NPC intracellular cholesterol transporter 2"/>
    <property type="match status" value="1"/>
</dbReference>
<dbReference type="PANTHER" id="PTHR11306:SF68">
    <property type="entry name" value="NPC INTRACELLULAR CHOLESTEROL TRANSPORTER 2"/>
    <property type="match status" value="1"/>
</dbReference>
<evidence type="ECO:0000256" key="3">
    <source>
        <dbReference type="ARBA" id="ARBA00022525"/>
    </source>
</evidence>
<comment type="similarity">
    <text evidence="2">Belongs to the NPC2 family.</text>
</comment>
<reference evidence="9" key="1">
    <citation type="journal article" date="2018" name="Proc. Natl. Acad. Sci. U.S.A.">
        <title>Phylogenomics and the evolution of hemipteroid insects.</title>
        <authorList>
            <person name="Johnson K.P."/>
            <person name="Dietrich C.H."/>
            <person name="Friedrich F."/>
            <person name="Beutel R.G."/>
            <person name="Wipfler B."/>
            <person name="Peters R.S."/>
            <person name="Allen J.M."/>
            <person name="Petersen M."/>
            <person name="Donath A."/>
            <person name="Walden K.K."/>
            <person name="Kozlov A.M."/>
            <person name="Podsiadlowski L."/>
            <person name="Mayer C."/>
            <person name="Meusemann K."/>
            <person name="Vasilikopoulos A."/>
            <person name="Waterhouse R.M."/>
            <person name="Cameron S.L."/>
            <person name="Weirauch C."/>
            <person name="Swanson D.R."/>
            <person name="Percy D.M."/>
            <person name="Hardy N.B."/>
            <person name="Terry I."/>
            <person name="Liu S."/>
            <person name="Zhou X."/>
            <person name="Misof B."/>
            <person name="Robertson H.M."/>
            <person name="Yoshizawa K."/>
        </authorList>
    </citation>
    <scope>NUCLEOTIDE SEQUENCE</scope>
    <source>
        <tissue evidence="9">Whole organism</tissue>
    </source>
</reference>
<comment type="subcellular location">
    <subcellularLocation>
        <location evidence="1">Secreted</location>
    </subcellularLocation>
</comment>
<organism evidence="8 9">
    <name type="scientific">Frankliniella occidentalis</name>
    <name type="common">Western flower thrips</name>
    <name type="synonym">Euthrips occidentalis</name>
    <dbReference type="NCBI Taxonomy" id="133901"/>
    <lineage>
        <taxon>Eukaryota</taxon>
        <taxon>Metazoa</taxon>
        <taxon>Ecdysozoa</taxon>
        <taxon>Arthropoda</taxon>
        <taxon>Hexapoda</taxon>
        <taxon>Insecta</taxon>
        <taxon>Pterygota</taxon>
        <taxon>Neoptera</taxon>
        <taxon>Paraneoptera</taxon>
        <taxon>Thysanoptera</taxon>
        <taxon>Terebrantia</taxon>
        <taxon>Thripoidea</taxon>
        <taxon>Thripidae</taxon>
        <taxon>Frankliniella</taxon>
    </lineage>
</organism>
<dbReference type="KEGG" id="foc:113204537"/>
<feature type="chain" id="PRO_5038775708" evidence="6">
    <location>
        <begin position="25"/>
        <end position="182"/>
    </location>
</feature>
<dbReference type="Proteomes" id="UP000504606">
    <property type="component" value="Unplaced"/>
</dbReference>
<dbReference type="AlphaFoldDB" id="A0A6J1S4E3"/>
<feature type="domain" description="MD-2-related lipid-recognition" evidence="7">
    <location>
        <begin position="33"/>
        <end position="178"/>
    </location>
</feature>
<evidence type="ECO:0000259" key="7">
    <source>
        <dbReference type="SMART" id="SM00737"/>
    </source>
</evidence>